<keyword evidence="2" id="KW-1185">Reference proteome</keyword>
<name>A0A0H4VLI9_9BACT</name>
<sequence>MNLVFEENDGTLRWLFNILIYAHQISDPDIRKGIQPTLKEFLHKRSYQEVLRLAETDISEEDFVKDYLKQNLIKFNSTHVLIKGAKIKAMCFTIEQAGHMQQAADPDSVAPEIIGLFEGHEFKLNQIRLCAEEALKEAGAKGVKIESFSHE</sequence>
<dbReference type="EMBL" id="CP010777">
    <property type="protein sequence ID" value="AKQ46208.1"/>
    <property type="molecule type" value="Genomic_DNA"/>
</dbReference>
<reference evidence="1 2" key="1">
    <citation type="submission" date="2015-01" db="EMBL/GenBank/DDBJ databases">
        <title>Rufibacter sp./DG31D/ whole genome sequencing.</title>
        <authorList>
            <person name="Kim M.K."/>
            <person name="Srinivasan S."/>
            <person name="Lee J.-J."/>
        </authorList>
    </citation>
    <scope>NUCLEOTIDE SEQUENCE [LARGE SCALE GENOMIC DNA]</scope>
    <source>
        <strain evidence="1 2">DG31D</strain>
    </source>
</reference>
<dbReference type="AlphaFoldDB" id="A0A0H4VLI9"/>
<protein>
    <submittedName>
        <fullName evidence="1">Uncharacterized protein</fullName>
    </submittedName>
</protein>
<dbReference type="KEGG" id="ruf:TH63_12190"/>
<dbReference type="PATRIC" id="fig|1379910.4.peg.2645"/>
<evidence type="ECO:0000313" key="1">
    <source>
        <dbReference type="EMBL" id="AKQ46208.1"/>
    </source>
</evidence>
<evidence type="ECO:0000313" key="2">
    <source>
        <dbReference type="Proteomes" id="UP000036458"/>
    </source>
</evidence>
<accession>A0A0H4VLI9</accession>
<gene>
    <name evidence="1" type="ORF">TH63_12190</name>
</gene>
<proteinExistence type="predicted"/>
<dbReference type="Proteomes" id="UP000036458">
    <property type="component" value="Chromosome"/>
</dbReference>
<organism evidence="1 2">
    <name type="scientific">Rufibacter radiotolerans</name>
    <dbReference type="NCBI Taxonomy" id="1379910"/>
    <lineage>
        <taxon>Bacteria</taxon>
        <taxon>Pseudomonadati</taxon>
        <taxon>Bacteroidota</taxon>
        <taxon>Cytophagia</taxon>
        <taxon>Cytophagales</taxon>
        <taxon>Hymenobacteraceae</taxon>
        <taxon>Rufibacter</taxon>
    </lineage>
</organism>